<dbReference type="VEuPathDB" id="FungiDB:HpaG803770"/>
<name>M4BBV5_HYAAE</name>
<dbReference type="EMBL" id="JH598116">
    <property type="status" value="NOT_ANNOTATED_CDS"/>
    <property type="molecule type" value="Genomic_DNA"/>
</dbReference>
<dbReference type="Proteomes" id="UP000011713">
    <property type="component" value="Unassembled WGS sequence"/>
</dbReference>
<dbReference type="HOGENOM" id="CLU_2431685_0_0_1"/>
<evidence type="ECO:0000313" key="1">
    <source>
        <dbReference type="EnsemblProtists" id="HpaP803770"/>
    </source>
</evidence>
<evidence type="ECO:0000313" key="2">
    <source>
        <dbReference type="Proteomes" id="UP000011713"/>
    </source>
</evidence>
<reference evidence="2" key="1">
    <citation type="journal article" date="2010" name="Science">
        <title>Signatures of adaptation to obligate biotrophy in the Hyaloperonospora arabidopsidis genome.</title>
        <authorList>
            <person name="Baxter L."/>
            <person name="Tripathy S."/>
            <person name="Ishaque N."/>
            <person name="Boot N."/>
            <person name="Cabral A."/>
            <person name="Kemen E."/>
            <person name="Thines M."/>
            <person name="Ah-Fong A."/>
            <person name="Anderson R."/>
            <person name="Badejoko W."/>
            <person name="Bittner-Eddy P."/>
            <person name="Boore J.L."/>
            <person name="Chibucos M.C."/>
            <person name="Coates M."/>
            <person name="Dehal P."/>
            <person name="Delehaunty K."/>
            <person name="Dong S."/>
            <person name="Downton P."/>
            <person name="Dumas B."/>
            <person name="Fabro G."/>
            <person name="Fronick C."/>
            <person name="Fuerstenberg S.I."/>
            <person name="Fulton L."/>
            <person name="Gaulin E."/>
            <person name="Govers F."/>
            <person name="Hughes L."/>
            <person name="Humphray S."/>
            <person name="Jiang R.H."/>
            <person name="Judelson H."/>
            <person name="Kamoun S."/>
            <person name="Kyung K."/>
            <person name="Meijer H."/>
            <person name="Minx P."/>
            <person name="Morris P."/>
            <person name="Nelson J."/>
            <person name="Phuntumart V."/>
            <person name="Qutob D."/>
            <person name="Rehmany A."/>
            <person name="Rougon-Cardoso A."/>
            <person name="Ryden P."/>
            <person name="Torto-Alalibo T."/>
            <person name="Studholme D."/>
            <person name="Wang Y."/>
            <person name="Win J."/>
            <person name="Wood J."/>
            <person name="Clifton S.W."/>
            <person name="Rogers J."/>
            <person name="Van den Ackerveken G."/>
            <person name="Jones J.D."/>
            <person name="McDowell J.M."/>
            <person name="Beynon J."/>
            <person name="Tyler B.M."/>
        </authorList>
    </citation>
    <scope>NUCLEOTIDE SEQUENCE [LARGE SCALE GENOMIC DNA]</scope>
    <source>
        <strain evidence="2">Emoy2</strain>
    </source>
</reference>
<dbReference type="EnsemblProtists" id="HpaT803770">
    <property type="protein sequence ID" value="HpaP803770"/>
    <property type="gene ID" value="HpaG803770"/>
</dbReference>
<reference evidence="1" key="2">
    <citation type="submission" date="2015-06" db="UniProtKB">
        <authorList>
            <consortium name="EnsemblProtists"/>
        </authorList>
    </citation>
    <scope>IDENTIFICATION</scope>
    <source>
        <strain evidence="1">Emoy2</strain>
    </source>
</reference>
<sequence length="91" mass="10155">MRWIQVLRWMWQLDARGTVGGRSTYAEGNEGQLLEVTTDTGRKKMDAPVNRSIFSTIARSLHTSDAIAPHVVTTSCVKFRKSIGFVIACEV</sequence>
<keyword evidence="2" id="KW-1185">Reference proteome</keyword>
<dbReference type="InParanoid" id="M4BBV5"/>
<protein>
    <submittedName>
        <fullName evidence="1">Uncharacterized protein</fullName>
    </submittedName>
</protein>
<organism evidence="1 2">
    <name type="scientific">Hyaloperonospora arabidopsidis (strain Emoy2)</name>
    <name type="common">Downy mildew agent</name>
    <name type="synonym">Peronospora arabidopsidis</name>
    <dbReference type="NCBI Taxonomy" id="559515"/>
    <lineage>
        <taxon>Eukaryota</taxon>
        <taxon>Sar</taxon>
        <taxon>Stramenopiles</taxon>
        <taxon>Oomycota</taxon>
        <taxon>Peronosporomycetes</taxon>
        <taxon>Peronosporales</taxon>
        <taxon>Peronosporaceae</taxon>
        <taxon>Hyaloperonospora</taxon>
    </lineage>
</organism>
<dbReference type="AlphaFoldDB" id="M4BBV5"/>
<proteinExistence type="predicted"/>
<accession>M4BBV5</accession>